<reference evidence="1" key="1">
    <citation type="submission" date="2022-06" db="EMBL/GenBank/DDBJ databases">
        <title>Uncovering the hologenomic basis of an extraordinary plant invasion.</title>
        <authorList>
            <person name="Bieker V.C."/>
            <person name="Martin M.D."/>
            <person name="Gilbert T."/>
            <person name="Hodgins K."/>
            <person name="Battlay P."/>
            <person name="Petersen B."/>
            <person name="Wilson J."/>
        </authorList>
    </citation>
    <scope>NUCLEOTIDE SEQUENCE</scope>
    <source>
        <strain evidence="1">AA19_3_7</strain>
        <tissue evidence="1">Leaf</tissue>
    </source>
</reference>
<keyword evidence="2" id="KW-1185">Reference proteome</keyword>
<name>A0AAD5G833_AMBAR</name>
<dbReference type="Proteomes" id="UP001206925">
    <property type="component" value="Unassembled WGS sequence"/>
</dbReference>
<evidence type="ECO:0000313" key="2">
    <source>
        <dbReference type="Proteomes" id="UP001206925"/>
    </source>
</evidence>
<protein>
    <submittedName>
        <fullName evidence="1">Uncharacterized protein</fullName>
    </submittedName>
</protein>
<proteinExistence type="predicted"/>
<sequence length="77" mass="8659">MNEVCVRQSLHRKSINLQPQTSFLEDHGGPWKLVTTGIFYIVNQVSKVVNEGGGKRRCCGGAKKRVTRGGYGCHKRW</sequence>
<accession>A0AAD5G833</accession>
<gene>
    <name evidence="1" type="ORF">M8C21_001640</name>
</gene>
<dbReference type="AlphaFoldDB" id="A0AAD5G833"/>
<comment type="caution">
    <text evidence="1">The sequence shown here is derived from an EMBL/GenBank/DDBJ whole genome shotgun (WGS) entry which is preliminary data.</text>
</comment>
<organism evidence="1 2">
    <name type="scientific">Ambrosia artemisiifolia</name>
    <name type="common">Common ragweed</name>
    <dbReference type="NCBI Taxonomy" id="4212"/>
    <lineage>
        <taxon>Eukaryota</taxon>
        <taxon>Viridiplantae</taxon>
        <taxon>Streptophyta</taxon>
        <taxon>Embryophyta</taxon>
        <taxon>Tracheophyta</taxon>
        <taxon>Spermatophyta</taxon>
        <taxon>Magnoliopsida</taxon>
        <taxon>eudicotyledons</taxon>
        <taxon>Gunneridae</taxon>
        <taxon>Pentapetalae</taxon>
        <taxon>asterids</taxon>
        <taxon>campanulids</taxon>
        <taxon>Asterales</taxon>
        <taxon>Asteraceae</taxon>
        <taxon>Asteroideae</taxon>
        <taxon>Heliantheae alliance</taxon>
        <taxon>Heliantheae</taxon>
        <taxon>Ambrosia</taxon>
    </lineage>
</organism>
<evidence type="ECO:0000313" key="1">
    <source>
        <dbReference type="EMBL" id="KAI7732640.1"/>
    </source>
</evidence>
<dbReference type="EMBL" id="JAMZMK010010192">
    <property type="protein sequence ID" value="KAI7732640.1"/>
    <property type="molecule type" value="Genomic_DNA"/>
</dbReference>